<name>A0AC35TT33_9BILA</name>
<protein>
    <submittedName>
        <fullName evidence="2">Cytochrome P450</fullName>
    </submittedName>
</protein>
<proteinExistence type="predicted"/>
<evidence type="ECO:0000313" key="2">
    <source>
        <dbReference type="WBParaSite" id="RSKR_0000396800.1"/>
    </source>
</evidence>
<accession>A0AC35TT33</accession>
<evidence type="ECO:0000313" key="1">
    <source>
        <dbReference type="Proteomes" id="UP000095286"/>
    </source>
</evidence>
<organism evidence="1 2">
    <name type="scientific">Rhabditophanes sp. KR3021</name>
    <dbReference type="NCBI Taxonomy" id="114890"/>
    <lineage>
        <taxon>Eukaryota</taxon>
        <taxon>Metazoa</taxon>
        <taxon>Ecdysozoa</taxon>
        <taxon>Nematoda</taxon>
        <taxon>Chromadorea</taxon>
        <taxon>Rhabditida</taxon>
        <taxon>Tylenchina</taxon>
        <taxon>Panagrolaimomorpha</taxon>
        <taxon>Strongyloidoidea</taxon>
        <taxon>Alloionematidae</taxon>
        <taxon>Rhabditophanes</taxon>
    </lineage>
</organism>
<sequence length="501" mass="57821">MVSPSDYLYLAFAGILFYCYKFYKKVATLPEGPFALPILGNIHQIDFTNTQEWLEEVSKQFGNVFTIFMPVPIVVLMDFDSINECLHLNGIDTCGRQLRNPEILLSMIPNGGISTSMGENWLEQRKATLHFLRNIGLKTNKIESSILKSVQDFVTMIESSKHKQSFDITFPAKFFVANVLHDIIFNYRYEIYNNYNLRTFIANLELTNQQLRSHVTYIFAQYIPYFPYLYHILLLVTGKLVFRVNKMFQFVKDEVNKSRVFYDERKEPQSFTEAYLRRIAISKDSHSLFTKDQLENNALNLFTSGHDVTSEMIRACITLLAKNPSIQNEMRKEMNLNNNADTITLSEKINLVYCSSAIFELTRCANIVPFSLLHAATKEVKLKNHTIPAGTVIMANLCNVHKNDKNFTNPDAVVGDRFINKETNKLNKALLDKLIVYGCGSRKCVGSDIVSIKLFLLITNLVKRYKITVIDEEFYEKEENVHIKFNNITKINLKKFHFDSV</sequence>
<reference evidence="2" key="1">
    <citation type="submission" date="2016-11" db="UniProtKB">
        <authorList>
            <consortium name="WormBaseParasite"/>
        </authorList>
    </citation>
    <scope>IDENTIFICATION</scope>
    <source>
        <strain evidence="2">KR3021</strain>
    </source>
</reference>
<dbReference type="Proteomes" id="UP000095286">
    <property type="component" value="Unplaced"/>
</dbReference>
<dbReference type="WBParaSite" id="RSKR_0000396800.1">
    <property type="protein sequence ID" value="RSKR_0000396800.1"/>
    <property type="gene ID" value="RSKR_0000396800"/>
</dbReference>